<feature type="region of interest" description="Disordered" evidence="2">
    <location>
        <begin position="521"/>
        <end position="542"/>
    </location>
</feature>
<name>A0AAJ0FBM0_9PEZI</name>
<dbReference type="EMBL" id="MU839827">
    <property type="protein sequence ID" value="KAK1761247.1"/>
    <property type="molecule type" value="Genomic_DNA"/>
</dbReference>
<feature type="region of interest" description="Disordered" evidence="2">
    <location>
        <begin position="1"/>
        <end position="41"/>
    </location>
</feature>
<dbReference type="InterPro" id="IPR043129">
    <property type="entry name" value="ATPase_NBD"/>
</dbReference>
<dbReference type="Gene3D" id="3.30.420.40">
    <property type="match status" value="2"/>
</dbReference>
<sequence>MATSTGSTLPHRAVANIKSPTGGGSGSPSTPPRGILSSFGSPSSLRAEEDLILIDFGSRKLQVGFAGDAVPRGSIWFGPDQQRRVGDFRIWQADYKNDWKKRASGRQWGRDYELWRPDVRELDLGLVADKVERAVRDAYTQYMLIDSRPRRMVCVLPSGLPLPLLSATLDALFSRFLPPTISLLSSPVAVAVGAGVRSALVVDLGWAETVVTSIYEYREVHTCRTVRAGRMLTEETHKLLASHLGQSQQNPDSDPEYILSFEECNEIASRLVWCKPSQRSSQIKPEDGLATVEEQDESETKSQQTPGENAKTTVPLRSYSPRTSLDLSYEELAKPCENTFFDSQYHMSSFDDHELPVHLLIYRSLRQLPLDVRAICMSRIIFTGGGANVLGLRRRIFDEVSHLIEQRGWDSVQGKAVDALQANPLLKKRATRQASNGPTGVESRPSVGEEHDGVWYDAVPNLPEVDPVEEQLKRGRDKTPQVQGVMRAVETVGAWSGASLITQVKAPAIATIDRDIWQQQGVAGASKPSDVDPKNQRQSLGAGGLIRGAAGASWTLGIWGAS</sequence>
<evidence type="ECO:0000256" key="2">
    <source>
        <dbReference type="SAM" id="MobiDB-lite"/>
    </source>
</evidence>
<evidence type="ECO:0008006" key="5">
    <source>
        <dbReference type="Google" id="ProtNLM"/>
    </source>
</evidence>
<dbReference type="AlphaFoldDB" id="A0AAJ0FBM0"/>
<dbReference type="SUPFAM" id="SSF53067">
    <property type="entry name" value="Actin-like ATPase domain"/>
    <property type="match status" value="2"/>
</dbReference>
<dbReference type="SMART" id="SM00268">
    <property type="entry name" value="ACTIN"/>
    <property type="match status" value="1"/>
</dbReference>
<comment type="similarity">
    <text evidence="1">Belongs to the actin family.</text>
</comment>
<accession>A0AAJ0FBM0</accession>
<dbReference type="Gene3D" id="3.90.640.10">
    <property type="entry name" value="Actin, Chain A, domain 4"/>
    <property type="match status" value="1"/>
</dbReference>
<protein>
    <recommendedName>
        <fullName evidence="5">Actin-like ATPase domain-containing protein</fullName>
    </recommendedName>
</protein>
<dbReference type="InterPro" id="IPR004000">
    <property type="entry name" value="Actin"/>
</dbReference>
<keyword evidence="4" id="KW-1185">Reference proteome</keyword>
<feature type="region of interest" description="Disordered" evidence="2">
    <location>
        <begin position="428"/>
        <end position="450"/>
    </location>
</feature>
<feature type="compositionally biased region" description="Polar residues" evidence="2">
    <location>
        <begin position="301"/>
        <end position="312"/>
    </location>
</feature>
<comment type="caution">
    <text evidence="3">The sequence shown here is derived from an EMBL/GenBank/DDBJ whole genome shotgun (WGS) entry which is preliminary data.</text>
</comment>
<proteinExistence type="inferred from homology"/>
<evidence type="ECO:0000313" key="3">
    <source>
        <dbReference type="EMBL" id="KAK1761247.1"/>
    </source>
</evidence>
<evidence type="ECO:0000313" key="4">
    <source>
        <dbReference type="Proteomes" id="UP001239445"/>
    </source>
</evidence>
<dbReference type="PANTHER" id="PTHR11937">
    <property type="entry name" value="ACTIN"/>
    <property type="match status" value="1"/>
</dbReference>
<organism evidence="3 4">
    <name type="scientific">Echria macrotheca</name>
    <dbReference type="NCBI Taxonomy" id="438768"/>
    <lineage>
        <taxon>Eukaryota</taxon>
        <taxon>Fungi</taxon>
        <taxon>Dikarya</taxon>
        <taxon>Ascomycota</taxon>
        <taxon>Pezizomycotina</taxon>
        <taxon>Sordariomycetes</taxon>
        <taxon>Sordariomycetidae</taxon>
        <taxon>Sordariales</taxon>
        <taxon>Schizotheciaceae</taxon>
        <taxon>Echria</taxon>
    </lineage>
</organism>
<feature type="region of interest" description="Disordered" evidence="2">
    <location>
        <begin position="281"/>
        <end position="315"/>
    </location>
</feature>
<gene>
    <name evidence="3" type="ORF">QBC47DRAFT_397220</name>
</gene>
<dbReference type="Pfam" id="PF00022">
    <property type="entry name" value="Actin"/>
    <property type="match status" value="1"/>
</dbReference>
<reference evidence="3" key="1">
    <citation type="submission" date="2023-06" db="EMBL/GenBank/DDBJ databases">
        <title>Genome-scale phylogeny and comparative genomics of the fungal order Sordariales.</title>
        <authorList>
            <consortium name="Lawrence Berkeley National Laboratory"/>
            <person name="Hensen N."/>
            <person name="Bonometti L."/>
            <person name="Westerberg I."/>
            <person name="Brannstrom I.O."/>
            <person name="Guillou S."/>
            <person name="Cros-Aarteil S."/>
            <person name="Calhoun S."/>
            <person name="Haridas S."/>
            <person name="Kuo A."/>
            <person name="Mondo S."/>
            <person name="Pangilinan J."/>
            <person name="Riley R."/>
            <person name="Labutti K."/>
            <person name="Andreopoulos B."/>
            <person name="Lipzen A."/>
            <person name="Chen C."/>
            <person name="Yanf M."/>
            <person name="Daum C."/>
            <person name="Ng V."/>
            <person name="Clum A."/>
            <person name="Steindorff A."/>
            <person name="Ohm R."/>
            <person name="Martin F."/>
            <person name="Silar P."/>
            <person name="Natvig D."/>
            <person name="Lalanne C."/>
            <person name="Gautier V."/>
            <person name="Ament-Velasquez S.L."/>
            <person name="Kruys A."/>
            <person name="Hutchinson M.I."/>
            <person name="Powell A.J."/>
            <person name="Barry K."/>
            <person name="Miller A.N."/>
            <person name="Grigoriev I.V."/>
            <person name="Debuchy R."/>
            <person name="Gladieux P."/>
            <person name="Thoren M.H."/>
            <person name="Johannesson H."/>
        </authorList>
    </citation>
    <scope>NUCLEOTIDE SEQUENCE</scope>
    <source>
        <strain evidence="3">PSN4</strain>
    </source>
</reference>
<evidence type="ECO:0000256" key="1">
    <source>
        <dbReference type="RuleBase" id="RU000487"/>
    </source>
</evidence>
<dbReference type="Proteomes" id="UP001239445">
    <property type="component" value="Unassembled WGS sequence"/>
</dbReference>